<dbReference type="EMBL" id="FNUX01000004">
    <property type="protein sequence ID" value="SEF61256.1"/>
    <property type="molecule type" value="Genomic_DNA"/>
</dbReference>
<dbReference type="AlphaFoldDB" id="A0A1H5TEM2"/>
<name>A0A1H5TEM2_9PROT</name>
<organism evidence="2 3">
    <name type="scientific">Nitrosomonas ureae</name>
    <dbReference type="NCBI Taxonomy" id="44577"/>
    <lineage>
        <taxon>Bacteria</taxon>
        <taxon>Pseudomonadati</taxon>
        <taxon>Pseudomonadota</taxon>
        <taxon>Betaproteobacteria</taxon>
        <taxon>Nitrosomonadales</taxon>
        <taxon>Nitrosomonadaceae</taxon>
        <taxon>Nitrosomonas</taxon>
    </lineage>
</organism>
<dbReference type="PANTHER" id="PTHR35893:SF3">
    <property type="entry name" value="INNER MEMBRANE PROTEIN"/>
    <property type="match status" value="1"/>
</dbReference>
<accession>A0A1H5TEM2</accession>
<feature type="transmembrane region" description="Helical" evidence="1">
    <location>
        <begin position="74"/>
        <end position="92"/>
    </location>
</feature>
<dbReference type="GO" id="GO:0043022">
    <property type="term" value="F:ribosome binding"/>
    <property type="evidence" value="ECO:0007669"/>
    <property type="project" value="InterPro"/>
</dbReference>
<evidence type="ECO:0000313" key="3">
    <source>
        <dbReference type="Proteomes" id="UP000236753"/>
    </source>
</evidence>
<keyword evidence="1" id="KW-1133">Transmembrane helix</keyword>
<dbReference type="Proteomes" id="UP000236753">
    <property type="component" value="Unassembled WGS sequence"/>
</dbReference>
<protein>
    <submittedName>
        <fullName evidence="2">Membrane-anchored ribosome-binding protein, inhibits growth in stationary phase, ElaB/YqjD/DUF883 family</fullName>
    </submittedName>
</protein>
<keyword evidence="1" id="KW-0812">Transmembrane</keyword>
<keyword evidence="1" id="KW-0472">Membrane</keyword>
<reference evidence="2 3" key="1">
    <citation type="submission" date="2016-10" db="EMBL/GenBank/DDBJ databases">
        <authorList>
            <person name="de Groot N.N."/>
        </authorList>
    </citation>
    <scope>NUCLEOTIDE SEQUENCE [LARGE SCALE GENOMIC DNA]</scope>
    <source>
        <strain evidence="2 3">Nm13</strain>
    </source>
</reference>
<proteinExistence type="predicted"/>
<dbReference type="PANTHER" id="PTHR35893">
    <property type="entry name" value="INNER MEMBRANE PROTEIN-RELATED"/>
    <property type="match status" value="1"/>
</dbReference>
<dbReference type="OrthoDB" id="8548296at2"/>
<sequence>MATADEFSKEMDQIKKDFASLRNDIGSILTSVKDLAEKQGQNVADLAQDTEKTVKNQAKEAGENMEKYIEERPLTSALVAFGSGFIIGMLLSNRR</sequence>
<dbReference type="InterPro" id="IPR010279">
    <property type="entry name" value="YqjD/ElaB"/>
</dbReference>
<evidence type="ECO:0000256" key="1">
    <source>
        <dbReference type="SAM" id="Phobius"/>
    </source>
</evidence>
<evidence type="ECO:0000313" key="2">
    <source>
        <dbReference type="EMBL" id="SEF61256.1"/>
    </source>
</evidence>
<dbReference type="RefSeq" id="WP_103965797.1">
    <property type="nucleotide sequence ID" value="NZ_FNUX01000004.1"/>
</dbReference>
<gene>
    <name evidence="2" type="ORF">SAMN05216334_104143</name>
</gene>